<dbReference type="EMBL" id="RCMK01000318">
    <property type="protein sequence ID" value="KAG2936886.1"/>
    <property type="molecule type" value="Genomic_DNA"/>
</dbReference>
<name>A0A8T1D803_9STRA</name>
<evidence type="ECO:0000313" key="2">
    <source>
        <dbReference type="Proteomes" id="UP000736787"/>
    </source>
</evidence>
<organism evidence="1 2">
    <name type="scientific">Phytophthora cactorum</name>
    <dbReference type="NCBI Taxonomy" id="29920"/>
    <lineage>
        <taxon>Eukaryota</taxon>
        <taxon>Sar</taxon>
        <taxon>Stramenopiles</taxon>
        <taxon>Oomycota</taxon>
        <taxon>Peronosporomycetes</taxon>
        <taxon>Peronosporales</taxon>
        <taxon>Peronosporaceae</taxon>
        <taxon>Phytophthora</taxon>
    </lineage>
</organism>
<dbReference type="VEuPathDB" id="FungiDB:PC110_g17540"/>
<accession>A0A8T1D803</accession>
<comment type="caution">
    <text evidence="1">The sequence shown here is derived from an EMBL/GenBank/DDBJ whole genome shotgun (WGS) entry which is preliminary data.</text>
</comment>
<gene>
    <name evidence="1" type="ORF">PC117_g11928</name>
</gene>
<reference evidence="1" key="1">
    <citation type="submission" date="2018-10" db="EMBL/GenBank/DDBJ databases">
        <title>Effector identification in a new, highly contiguous assembly of the strawberry crown rot pathogen Phytophthora cactorum.</title>
        <authorList>
            <person name="Armitage A.D."/>
            <person name="Nellist C.F."/>
            <person name="Bates H."/>
            <person name="Vickerstaff R.J."/>
            <person name="Harrison R.J."/>
        </authorList>
    </citation>
    <scope>NUCLEOTIDE SEQUENCE</scope>
    <source>
        <strain evidence="1">4040</strain>
    </source>
</reference>
<dbReference type="Proteomes" id="UP000736787">
    <property type="component" value="Unassembled WGS sequence"/>
</dbReference>
<sequence>MAQHLREHSVAASSFKAYAGLHLLENLDHPRHRQADPAPSRGSTYVRTFLKGVNRLDAPPRQKEPAFIALLEACLRPLVLQDHTDQAGVLCLAFFFVLHRSEIVATTATTFRWFAPKAADFAVVDAKGSPTLGPSCAAAVCIRLEGSKANQRGPPVVRMLSQSGHPLLCLVLGALLLLSFKGNLPAAVPVAVFTDKPGVSSCVTATRVVEVIQNTARVGRRPTPV</sequence>
<dbReference type="AlphaFoldDB" id="A0A8T1D803"/>
<proteinExistence type="predicted"/>
<protein>
    <submittedName>
        <fullName evidence="1">Uncharacterized protein</fullName>
    </submittedName>
</protein>
<evidence type="ECO:0000313" key="1">
    <source>
        <dbReference type="EMBL" id="KAG2936886.1"/>
    </source>
</evidence>